<dbReference type="EMBL" id="LR134356">
    <property type="protein sequence ID" value="VEG57283.1"/>
    <property type="molecule type" value="Genomic_DNA"/>
</dbReference>
<name>A0A448IXS5_MYCAU</name>
<dbReference type="AlphaFoldDB" id="A0A448IXS5"/>
<feature type="transmembrane region" description="Helical" evidence="1">
    <location>
        <begin position="67"/>
        <end position="89"/>
    </location>
</feature>
<dbReference type="PANTHER" id="PTHR38441">
    <property type="entry name" value="INTEGRAL MEMBRANE PROTEIN-RELATED"/>
    <property type="match status" value="1"/>
</dbReference>
<sequence>MTCVPVGYVTHISTRFSGEPVHFSQERESKVSETDQPIRPEAISGERYLEVQASPEFQELRSRLRRFVFPMTAIFLIWYAVYVALGAFASDFMGTRVWGDINIGLIIGLGQFLSTFLITGLYVRFANRELDPRASKIRADLEEELR</sequence>
<evidence type="ECO:0000313" key="3">
    <source>
        <dbReference type="Proteomes" id="UP000279306"/>
    </source>
</evidence>
<dbReference type="PANTHER" id="PTHR38441:SF1">
    <property type="entry name" value="MEMBRANE PROTEIN"/>
    <property type="match status" value="1"/>
</dbReference>
<dbReference type="InterPro" id="IPR007436">
    <property type="entry name" value="DUF485"/>
</dbReference>
<keyword evidence="3" id="KW-1185">Reference proteome</keyword>
<keyword evidence="1" id="KW-0812">Transmembrane</keyword>
<evidence type="ECO:0000256" key="1">
    <source>
        <dbReference type="SAM" id="Phobius"/>
    </source>
</evidence>
<feature type="transmembrane region" description="Helical" evidence="1">
    <location>
        <begin position="101"/>
        <end position="123"/>
    </location>
</feature>
<organism evidence="2 3">
    <name type="scientific">Mycolicibacterium aurum</name>
    <name type="common">Mycobacterium aurum</name>
    <dbReference type="NCBI Taxonomy" id="1791"/>
    <lineage>
        <taxon>Bacteria</taxon>
        <taxon>Bacillati</taxon>
        <taxon>Actinomycetota</taxon>
        <taxon>Actinomycetes</taxon>
        <taxon>Mycobacteriales</taxon>
        <taxon>Mycobacteriaceae</taxon>
        <taxon>Mycolicibacterium</taxon>
    </lineage>
</organism>
<proteinExistence type="predicted"/>
<keyword evidence="1" id="KW-0472">Membrane</keyword>
<evidence type="ECO:0000313" key="2">
    <source>
        <dbReference type="EMBL" id="VEG57283.1"/>
    </source>
</evidence>
<protein>
    <submittedName>
        <fullName evidence="2">Integral membrane protein</fullName>
    </submittedName>
</protein>
<keyword evidence="1" id="KW-1133">Transmembrane helix</keyword>
<dbReference type="Proteomes" id="UP000279306">
    <property type="component" value="Chromosome"/>
</dbReference>
<accession>A0A448IXS5</accession>
<gene>
    <name evidence="2" type="primary">yjcH</name>
    <name evidence="2" type="ORF">NCTC10437_04291</name>
</gene>
<dbReference type="KEGG" id="mauu:NCTC10437_04291"/>
<reference evidence="2 3" key="1">
    <citation type="submission" date="2018-12" db="EMBL/GenBank/DDBJ databases">
        <authorList>
            <consortium name="Pathogen Informatics"/>
        </authorList>
    </citation>
    <scope>NUCLEOTIDE SEQUENCE [LARGE SCALE GENOMIC DNA]</scope>
    <source>
        <strain evidence="2 3">NCTC10437</strain>
    </source>
</reference>
<dbReference type="Pfam" id="PF04341">
    <property type="entry name" value="DUF485"/>
    <property type="match status" value="1"/>
</dbReference>
<dbReference type="STRING" id="1791.GCA_001049355_03616"/>